<dbReference type="Proteomes" id="UP001151760">
    <property type="component" value="Unassembled WGS sequence"/>
</dbReference>
<reference evidence="2" key="2">
    <citation type="submission" date="2022-01" db="EMBL/GenBank/DDBJ databases">
        <authorList>
            <person name="Yamashiro T."/>
            <person name="Shiraishi A."/>
            <person name="Satake H."/>
            <person name="Nakayama K."/>
        </authorList>
    </citation>
    <scope>NUCLEOTIDE SEQUENCE</scope>
</reference>
<protein>
    <submittedName>
        <fullName evidence="2">Uncharacterized protein</fullName>
    </submittedName>
</protein>
<proteinExistence type="predicted"/>
<dbReference type="EMBL" id="BQNB010018018">
    <property type="protein sequence ID" value="GJT69769.1"/>
    <property type="molecule type" value="Genomic_DNA"/>
</dbReference>
<evidence type="ECO:0000313" key="3">
    <source>
        <dbReference type="Proteomes" id="UP001151760"/>
    </source>
</evidence>
<feature type="transmembrane region" description="Helical" evidence="1">
    <location>
        <begin position="168"/>
        <end position="191"/>
    </location>
</feature>
<name>A0ABQ5G3Y0_9ASTR</name>
<keyword evidence="1" id="KW-0812">Transmembrane</keyword>
<comment type="caution">
    <text evidence="2">The sequence shown here is derived from an EMBL/GenBank/DDBJ whole genome shotgun (WGS) entry which is preliminary data.</text>
</comment>
<reference evidence="2" key="1">
    <citation type="journal article" date="2022" name="Int. J. Mol. Sci.">
        <title>Draft Genome of Tanacetum Coccineum: Genomic Comparison of Closely Related Tanacetum-Family Plants.</title>
        <authorList>
            <person name="Yamashiro T."/>
            <person name="Shiraishi A."/>
            <person name="Nakayama K."/>
            <person name="Satake H."/>
        </authorList>
    </citation>
    <scope>NUCLEOTIDE SEQUENCE</scope>
</reference>
<gene>
    <name evidence="2" type="ORF">Tco_1029055</name>
</gene>
<accession>A0ABQ5G3Y0</accession>
<sequence>MGQVDRLRGTDIQAITLRSQIPYNLKASEANWDCLIPIATQLTGVTLADLEPSEGWIPGAPGHPGLPGPEDDDCTGIAIAYMIAMLYQRDSSSRPGEALNIREMIGHYVEIYGGPTELDKDVVTLLKRIRKFSTAQDIGARADVHIYSRIMRELVEDAVTLLKRIRKFFLAQDIGALAAIHIFHMISFAIAKGVGPPIFF</sequence>
<keyword evidence="1" id="KW-1133">Transmembrane helix</keyword>
<keyword evidence="3" id="KW-1185">Reference proteome</keyword>
<keyword evidence="1" id="KW-0472">Membrane</keyword>
<evidence type="ECO:0000313" key="2">
    <source>
        <dbReference type="EMBL" id="GJT69769.1"/>
    </source>
</evidence>
<organism evidence="2 3">
    <name type="scientific">Tanacetum coccineum</name>
    <dbReference type="NCBI Taxonomy" id="301880"/>
    <lineage>
        <taxon>Eukaryota</taxon>
        <taxon>Viridiplantae</taxon>
        <taxon>Streptophyta</taxon>
        <taxon>Embryophyta</taxon>
        <taxon>Tracheophyta</taxon>
        <taxon>Spermatophyta</taxon>
        <taxon>Magnoliopsida</taxon>
        <taxon>eudicotyledons</taxon>
        <taxon>Gunneridae</taxon>
        <taxon>Pentapetalae</taxon>
        <taxon>asterids</taxon>
        <taxon>campanulids</taxon>
        <taxon>Asterales</taxon>
        <taxon>Asteraceae</taxon>
        <taxon>Asteroideae</taxon>
        <taxon>Anthemideae</taxon>
        <taxon>Anthemidinae</taxon>
        <taxon>Tanacetum</taxon>
    </lineage>
</organism>
<evidence type="ECO:0000256" key="1">
    <source>
        <dbReference type="SAM" id="Phobius"/>
    </source>
</evidence>